<reference evidence="3" key="1">
    <citation type="journal article" date="2014" name="Int. J. Syst. Evol. Microbiol.">
        <title>Complete genome sequence of Corynebacterium casei LMG S-19264T (=DSM 44701T), isolated from a smear-ripened cheese.</title>
        <authorList>
            <consortium name="US DOE Joint Genome Institute (JGI-PGF)"/>
            <person name="Walter F."/>
            <person name="Albersmeier A."/>
            <person name="Kalinowski J."/>
            <person name="Ruckert C."/>
        </authorList>
    </citation>
    <scope>NUCLEOTIDE SEQUENCE</scope>
    <source>
        <strain evidence="3">NBRC 110071</strain>
    </source>
</reference>
<dbReference type="InterPro" id="IPR038610">
    <property type="entry name" value="FliK-like_C_sf"/>
</dbReference>
<feature type="compositionally biased region" description="Polar residues" evidence="1">
    <location>
        <begin position="23"/>
        <end position="32"/>
    </location>
</feature>
<comment type="caution">
    <text evidence="3">The sequence shown here is derived from an EMBL/GenBank/DDBJ whole genome shotgun (WGS) entry which is preliminary data.</text>
</comment>
<dbReference type="Proteomes" id="UP001161389">
    <property type="component" value="Unassembled WGS sequence"/>
</dbReference>
<dbReference type="Gene3D" id="3.30.750.140">
    <property type="match status" value="1"/>
</dbReference>
<feature type="compositionally biased region" description="Low complexity" evidence="1">
    <location>
        <begin position="11"/>
        <end position="22"/>
    </location>
</feature>
<evidence type="ECO:0000313" key="3">
    <source>
        <dbReference type="EMBL" id="GLQ32343.1"/>
    </source>
</evidence>
<organism evidence="3 4">
    <name type="scientific">Litoribrevibacter albus</name>
    <dbReference type="NCBI Taxonomy" id="1473156"/>
    <lineage>
        <taxon>Bacteria</taxon>
        <taxon>Pseudomonadati</taxon>
        <taxon>Pseudomonadota</taxon>
        <taxon>Gammaproteobacteria</taxon>
        <taxon>Oceanospirillales</taxon>
        <taxon>Oceanospirillaceae</taxon>
        <taxon>Litoribrevibacter</taxon>
    </lineage>
</organism>
<dbReference type="InterPro" id="IPR021136">
    <property type="entry name" value="Flagellar_hook_control-like_C"/>
</dbReference>
<evidence type="ECO:0000313" key="4">
    <source>
        <dbReference type="Proteomes" id="UP001161389"/>
    </source>
</evidence>
<proteinExistence type="predicted"/>
<dbReference type="PANTHER" id="PTHR37533">
    <property type="entry name" value="FLAGELLAR HOOK-LENGTH CONTROL PROTEIN"/>
    <property type="match status" value="1"/>
</dbReference>
<dbReference type="AlphaFoldDB" id="A0AA37SDF8"/>
<dbReference type="CDD" id="cd17470">
    <property type="entry name" value="T3SS_Flik_C"/>
    <property type="match status" value="1"/>
</dbReference>
<protein>
    <recommendedName>
        <fullName evidence="2">Flagellar hook-length control protein-like C-terminal domain-containing protein</fullName>
    </recommendedName>
</protein>
<evidence type="ECO:0000259" key="2">
    <source>
        <dbReference type="Pfam" id="PF02120"/>
    </source>
</evidence>
<dbReference type="RefSeq" id="WP_284382310.1">
    <property type="nucleotide sequence ID" value="NZ_BSNM01000015.1"/>
</dbReference>
<dbReference type="EMBL" id="BSNM01000015">
    <property type="protein sequence ID" value="GLQ32343.1"/>
    <property type="molecule type" value="Genomic_DNA"/>
</dbReference>
<dbReference type="Pfam" id="PF02120">
    <property type="entry name" value="Flg_hook"/>
    <property type="match status" value="1"/>
</dbReference>
<gene>
    <name evidence="3" type="ORF">GCM10007876_28220</name>
</gene>
<dbReference type="PANTHER" id="PTHR37533:SF2">
    <property type="entry name" value="FLAGELLAR HOOK-LENGTH CONTROL PROTEIN"/>
    <property type="match status" value="1"/>
</dbReference>
<feature type="region of interest" description="Disordered" evidence="1">
    <location>
        <begin position="10"/>
        <end position="32"/>
    </location>
</feature>
<keyword evidence="4" id="KW-1185">Reference proteome</keyword>
<feature type="domain" description="Flagellar hook-length control protein-like C-terminal" evidence="2">
    <location>
        <begin position="287"/>
        <end position="368"/>
    </location>
</feature>
<dbReference type="InterPro" id="IPR052563">
    <property type="entry name" value="FliK"/>
</dbReference>
<sequence length="415" mass="44464">MATPQLGIFLTETQSVSQSQTSRGNAGSQGASFEEQFSQLLGQYVDTPQGTGSPQAGSELPPEMNALMTLNGAELPEGFLAELQSKLEQLFGELGDLESLTEEQLQQAFDDISQQILDVSGQFGLTLSPASVTSFIQNLAQGSGGTGGADVLFANASYNGQPINSQLLNRAPGAAVSMVNLSQGITADSTTFSLAQNSPLESLQLLKQSVESQNFSSSSVVDGLKSMLSSTAATSMSVSLDDVAANHQASVSLYSQPQASAVEDAEVNLQRIPVPPSNRQFSQELSERIMVMATKNIQHAEIQLTPPELGSLMVKINVESDQASIVFTSPNNSVREALEQQSFRLREMLEQQGMDLVDVDVSDQQQDSRSNTNELVAEMNAKGAHNDEHEAETFLESLDQQKAVTASLRLVDYYA</sequence>
<reference evidence="3" key="2">
    <citation type="submission" date="2023-01" db="EMBL/GenBank/DDBJ databases">
        <title>Draft genome sequence of Litoribrevibacter albus strain NBRC 110071.</title>
        <authorList>
            <person name="Sun Q."/>
            <person name="Mori K."/>
        </authorList>
    </citation>
    <scope>NUCLEOTIDE SEQUENCE</scope>
    <source>
        <strain evidence="3">NBRC 110071</strain>
    </source>
</reference>
<accession>A0AA37SDF8</accession>
<name>A0AA37SDF8_9GAMM</name>
<evidence type="ECO:0000256" key="1">
    <source>
        <dbReference type="SAM" id="MobiDB-lite"/>
    </source>
</evidence>